<dbReference type="EMBL" id="PNHK01000744">
    <property type="protein sequence ID" value="PMC98874.1"/>
    <property type="molecule type" value="Genomic_DNA"/>
</dbReference>
<dbReference type="AlphaFoldDB" id="A0A2N6VIB0"/>
<organism evidence="2 3">
    <name type="scientific">Brevibacterium paucivorans</name>
    <dbReference type="NCBI Taxonomy" id="170994"/>
    <lineage>
        <taxon>Bacteria</taxon>
        <taxon>Bacillati</taxon>
        <taxon>Actinomycetota</taxon>
        <taxon>Actinomycetes</taxon>
        <taxon>Micrococcales</taxon>
        <taxon>Brevibacteriaceae</taxon>
        <taxon>Brevibacterium</taxon>
    </lineage>
</organism>
<protein>
    <submittedName>
        <fullName evidence="2">Uncharacterized protein</fullName>
    </submittedName>
</protein>
<name>A0A2N6VIB0_9MICO</name>
<reference evidence="2 3" key="1">
    <citation type="submission" date="2017-09" db="EMBL/GenBank/DDBJ databases">
        <title>Bacterial strain isolated from the female urinary microbiota.</title>
        <authorList>
            <person name="Thomas-White K."/>
            <person name="Kumar N."/>
            <person name="Forster S."/>
            <person name="Putonti C."/>
            <person name="Lawley T."/>
            <person name="Wolfe A.J."/>
        </authorList>
    </citation>
    <scope>NUCLEOTIDE SEQUENCE [LARGE SCALE GENOMIC DNA]</scope>
    <source>
        <strain evidence="2 3">UMB1301</strain>
    </source>
</reference>
<accession>A0A2N6VIB0</accession>
<evidence type="ECO:0000256" key="1">
    <source>
        <dbReference type="SAM" id="Phobius"/>
    </source>
</evidence>
<sequence>MVGLGHGAIWAALIFGALILLVMVATLLQRRTMARGRDTAKTRVLVSKLIVQSRFFNYHVVASN</sequence>
<keyword evidence="1" id="KW-0812">Transmembrane</keyword>
<evidence type="ECO:0000313" key="2">
    <source>
        <dbReference type="EMBL" id="PMC98874.1"/>
    </source>
</evidence>
<feature type="non-terminal residue" evidence="2">
    <location>
        <position position="64"/>
    </location>
</feature>
<dbReference type="Proteomes" id="UP000235598">
    <property type="component" value="Unassembled WGS sequence"/>
</dbReference>
<evidence type="ECO:0000313" key="3">
    <source>
        <dbReference type="Proteomes" id="UP000235598"/>
    </source>
</evidence>
<dbReference type="RefSeq" id="WP_219722459.1">
    <property type="nucleotide sequence ID" value="NZ_PNHK01000744.1"/>
</dbReference>
<proteinExistence type="predicted"/>
<keyword evidence="1" id="KW-0472">Membrane</keyword>
<gene>
    <name evidence="2" type="ORF">CJ199_16010</name>
</gene>
<comment type="caution">
    <text evidence="2">The sequence shown here is derived from an EMBL/GenBank/DDBJ whole genome shotgun (WGS) entry which is preliminary data.</text>
</comment>
<feature type="transmembrane region" description="Helical" evidence="1">
    <location>
        <begin position="6"/>
        <end position="28"/>
    </location>
</feature>
<keyword evidence="1" id="KW-1133">Transmembrane helix</keyword>